<dbReference type="Proteomes" id="UP001107558">
    <property type="component" value="Chromosome 2"/>
</dbReference>
<comment type="caution">
    <text evidence="1">The sequence shown here is derived from an EMBL/GenBank/DDBJ whole genome shotgun (WGS) entry which is preliminary data.</text>
</comment>
<protein>
    <recommendedName>
        <fullName evidence="3">RRM domain-containing protein</fullName>
    </recommendedName>
</protein>
<evidence type="ECO:0000313" key="1">
    <source>
        <dbReference type="EMBL" id="KAG5677630.1"/>
    </source>
</evidence>
<keyword evidence="2" id="KW-1185">Reference proteome</keyword>
<dbReference type="AlphaFoldDB" id="A0A9J6C7M1"/>
<dbReference type="EMBL" id="JADBJN010000002">
    <property type="protein sequence ID" value="KAG5677630.1"/>
    <property type="molecule type" value="Genomic_DNA"/>
</dbReference>
<organism evidence="1 2">
    <name type="scientific">Polypedilum vanderplanki</name>
    <name type="common">Sleeping chironomid midge</name>
    <dbReference type="NCBI Taxonomy" id="319348"/>
    <lineage>
        <taxon>Eukaryota</taxon>
        <taxon>Metazoa</taxon>
        <taxon>Ecdysozoa</taxon>
        <taxon>Arthropoda</taxon>
        <taxon>Hexapoda</taxon>
        <taxon>Insecta</taxon>
        <taxon>Pterygota</taxon>
        <taxon>Neoptera</taxon>
        <taxon>Endopterygota</taxon>
        <taxon>Diptera</taxon>
        <taxon>Nematocera</taxon>
        <taxon>Chironomoidea</taxon>
        <taxon>Chironomidae</taxon>
        <taxon>Chironominae</taxon>
        <taxon>Polypedilum</taxon>
        <taxon>Polypedilum</taxon>
    </lineage>
</organism>
<accession>A0A9J6C7M1</accession>
<evidence type="ECO:0000313" key="2">
    <source>
        <dbReference type="Proteomes" id="UP001107558"/>
    </source>
</evidence>
<dbReference type="CDD" id="cd00590">
    <property type="entry name" value="RRM_SF"/>
    <property type="match status" value="1"/>
</dbReference>
<proteinExistence type="predicted"/>
<dbReference type="InterPro" id="IPR035979">
    <property type="entry name" value="RBD_domain_sf"/>
</dbReference>
<reference evidence="1" key="1">
    <citation type="submission" date="2021-03" db="EMBL/GenBank/DDBJ databases">
        <title>Chromosome level genome of the anhydrobiotic midge Polypedilum vanderplanki.</title>
        <authorList>
            <person name="Yoshida Y."/>
            <person name="Kikawada T."/>
            <person name="Gusev O."/>
        </authorList>
    </citation>
    <scope>NUCLEOTIDE SEQUENCE</scope>
    <source>
        <strain evidence="1">NIAS01</strain>
        <tissue evidence="1">Whole body or cell culture</tissue>
    </source>
</reference>
<dbReference type="SUPFAM" id="SSF54928">
    <property type="entry name" value="RNA-binding domain, RBD"/>
    <property type="match status" value="1"/>
</dbReference>
<dbReference type="GO" id="GO:0003676">
    <property type="term" value="F:nucleic acid binding"/>
    <property type="evidence" value="ECO:0007669"/>
    <property type="project" value="InterPro"/>
</dbReference>
<gene>
    <name evidence="1" type="ORF">PVAND_007371</name>
</gene>
<name>A0A9J6C7M1_POLVA</name>
<dbReference type="OrthoDB" id="6361271at2759"/>
<evidence type="ECO:0008006" key="3">
    <source>
        <dbReference type="Google" id="ProtNLM"/>
    </source>
</evidence>
<sequence>MGKKDKLHQMESYYTLFIKFSRRIPNPLNIKDEVLSMYSNILNVRKPRQKSARWILVDFETIEYAEEFKKILLEKKHISTLPVKVKKLNIKLSDHSKPDNERQDKLNSLARQTFESKKLEKYTNKLLVTNLSENVTMNELREWFPNHLHIEMKHAPKVRAIITYSSAKEAFDARLALKHTIAKEKFRVIILLMNSENFKRKKPVGERYFENEIE</sequence>